<dbReference type="OrthoDB" id="9806575at2"/>
<reference evidence="6 7" key="1">
    <citation type="journal article" date="2018" name="J. Microbiol.">
        <title>Salicibibacter kimchii gen. nov., sp. nov., a moderately halophilic and alkalitolerant bacterium in the family Bacillaceae, isolated from kimchi.</title>
        <authorList>
            <person name="Jang J.Y."/>
            <person name="Oh Y.J."/>
            <person name="Lim S.K."/>
            <person name="Park H.K."/>
            <person name="Lee C."/>
            <person name="Kim J.Y."/>
            <person name="Lee M.A."/>
            <person name="Choi H.J."/>
        </authorList>
    </citation>
    <scope>NUCLEOTIDE SEQUENCE [LARGE SCALE GENOMIC DNA]</scope>
    <source>
        <strain evidence="6 7">NKC1-1</strain>
    </source>
</reference>
<proteinExistence type="inferred from homology"/>
<evidence type="ECO:0000313" key="7">
    <source>
        <dbReference type="Proteomes" id="UP000252100"/>
    </source>
</evidence>
<keyword evidence="3" id="KW-0050">Antiport</keyword>
<dbReference type="Pfam" id="PF03334">
    <property type="entry name" value="PhaG_MnhG_YufB"/>
    <property type="match status" value="1"/>
</dbReference>
<evidence type="ECO:0000256" key="2">
    <source>
        <dbReference type="ARBA" id="ARBA00008404"/>
    </source>
</evidence>
<dbReference type="NCBIfam" id="TIGR01300">
    <property type="entry name" value="CPA3_mnhG_phaG"/>
    <property type="match status" value="1"/>
</dbReference>
<dbReference type="RefSeq" id="WP_114374943.1">
    <property type="nucleotide sequence ID" value="NZ_CP031092.1"/>
</dbReference>
<evidence type="ECO:0000256" key="1">
    <source>
        <dbReference type="ARBA" id="ARBA00004141"/>
    </source>
</evidence>
<keyword evidence="7" id="KW-1185">Reference proteome</keyword>
<dbReference type="GO" id="GO:0015385">
    <property type="term" value="F:sodium:proton antiporter activity"/>
    <property type="evidence" value="ECO:0007669"/>
    <property type="project" value="TreeGrafter"/>
</dbReference>
<dbReference type="NCBIfam" id="NF009314">
    <property type="entry name" value="PRK12674.1-2"/>
    <property type="match status" value="1"/>
</dbReference>
<dbReference type="InterPro" id="IPR005133">
    <property type="entry name" value="PhaG_MnhG_YufB"/>
</dbReference>
<gene>
    <name evidence="6" type="ORF">DT065_15555</name>
</gene>
<dbReference type="EMBL" id="CP031092">
    <property type="protein sequence ID" value="AXF57276.1"/>
    <property type="molecule type" value="Genomic_DNA"/>
</dbReference>
<dbReference type="GO" id="GO:0016020">
    <property type="term" value="C:membrane"/>
    <property type="evidence" value="ECO:0007669"/>
    <property type="project" value="UniProtKB-SubCell"/>
</dbReference>
<protein>
    <submittedName>
        <fullName evidence="6">Na+/H+ antiporter subunit G</fullName>
    </submittedName>
</protein>
<dbReference type="NCBIfam" id="NF009236">
    <property type="entry name" value="PRK12586.1"/>
    <property type="match status" value="1"/>
</dbReference>
<evidence type="ECO:0000256" key="5">
    <source>
        <dbReference type="SAM" id="Phobius"/>
    </source>
</evidence>
<dbReference type="PANTHER" id="PTHR34703:SF1">
    <property type="entry name" value="ANTIPORTER SUBUNIT MNHG2-RELATED"/>
    <property type="match status" value="1"/>
</dbReference>
<organism evidence="6 7">
    <name type="scientific">Salicibibacter kimchii</name>
    <dbReference type="NCBI Taxonomy" id="2099786"/>
    <lineage>
        <taxon>Bacteria</taxon>
        <taxon>Bacillati</taxon>
        <taxon>Bacillota</taxon>
        <taxon>Bacilli</taxon>
        <taxon>Bacillales</taxon>
        <taxon>Bacillaceae</taxon>
        <taxon>Salicibibacter</taxon>
    </lineage>
</organism>
<feature type="region of interest" description="Disordered" evidence="4">
    <location>
        <begin position="116"/>
        <end position="141"/>
    </location>
</feature>
<keyword evidence="5" id="KW-0812">Transmembrane</keyword>
<evidence type="ECO:0000256" key="4">
    <source>
        <dbReference type="SAM" id="MobiDB-lite"/>
    </source>
</evidence>
<name>A0A345C245_9BACI</name>
<comment type="subcellular location">
    <subcellularLocation>
        <location evidence="1">Membrane</location>
        <topology evidence="1">Multi-pass membrane protein</topology>
    </subcellularLocation>
</comment>
<feature type="transmembrane region" description="Helical" evidence="5">
    <location>
        <begin position="70"/>
        <end position="91"/>
    </location>
</feature>
<keyword evidence="5" id="KW-0472">Membrane</keyword>
<feature type="compositionally biased region" description="Basic and acidic residues" evidence="4">
    <location>
        <begin position="118"/>
        <end position="131"/>
    </location>
</feature>
<accession>A0A345C245</accession>
<sequence length="141" mass="15315">MSENVMIEILVSILLIVGVIMILISAIGLIRLPDVYTRSHGATKSATLGVLCTLAGVFLHFGLVEGFYSVRLLLGIVFVFLTAPVVGHVCCRAAYRSGVPLAEGSAQDDPLEEVLGDVEERSRKKEEEMNLRRSKKGNVSE</sequence>
<feature type="compositionally biased region" description="Basic residues" evidence="4">
    <location>
        <begin position="132"/>
        <end position="141"/>
    </location>
</feature>
<keyword evidence="3" id="KW-0813">Transport</keyword>
<evidence type="ECO:0000313" key="6">
    <source>
        <dbReference type="EMBL" id="AXF57276.1"/>
    </source>
</evidence>
<evidence type="ECO:0000256" key="3">
    <source>
        <dbReference type="ARBA" id="ARBA00022449"/>
    </source>
</evidence>
<dbReference type="AlphaFoldDB" id="A0A345C245"/>
<dbReference type="PANTHER" id="PTHR34703">
    <property type="entry name" value="ANTIPORTER SUBUNIT MNHG2-RELATED"/>
    <property type="match status" value="1"/>
</dbReference>
<keyword evidence="5" id="KW-1133">Transmembrane helix</keyword>
<feature type="transmembrane region" description="Helical" evidence="5">
    <location>
        <begin position="42"/>
        <end position="64"/>
    </location>
</feature>
<dbReference type="KEGG" id="rue:DT065_15555"/>
<feature type="transmembrane region" description="Helical" evidence="5">
    <location>
        <begin position="6"/>
        <end position="30"/>
    </location>
</feature>
<dbReference type="Proteomes" id="UP000252100">
    <property type="component" value="Chromosome"/>
</dbReference>
<comment type="similarity">
    <text evidence="2">Belongs to the CPA3 antiporters (TC 2.A.63) subunit G family.</text>
</comment>